<evidence type="ECO:0000256" key="3">
    <source>
        <dbReference type="ARBA" id="ARBA00004974"/>
    </source>
</evidence>
<accession>H0UNF9</accession>
<dbReference type="Pfam" id="PF02776">
    <property type="entry name" value="TPP_enzyme_N"/>
    <property type="match status" value="1"/>
</dbReference>
<keyword evidence="9" id="KW-0808">Transferase</keyword>
<keyword evidence="12" id="KW-0460">Magnesium</keyword>
<dbReference type="FunFam" id="3.40.50.970:FF:000016">
    <property type="entry name" value="Acetolactate synthase"/>
    <property type="match status" value="1"/>
</dbReference>
<keyword evidence="10" id="KW-0479">Metal-binding</keyword>
<dbReference type="HOGENOM" id="CLU_316145_0_0_0"/>
<dbReference type="GO" id="GO:0030976">
    <property type="term" value="F:thiamine pyrophosphate binding"/>
    <property type="evidence" value="ECO:0007669"/>
    <property type="project" value="InterPro"/>
</dbReference>
<dbReference type="GO" id="GO:0051287">
    <property type="term" value="F:NAD binding"/>
    <property type="evidence" value="ECO:0007669"/>
    <property type="project" value="InterPro"/>
</dbReference>
<dbReference type="Gene3D" id="3.40.50.970">
    <property type="match status" value="2"/>
</dbReference>
<evidence type="ECO:0000313" key="18">
    <source>
        <dbReference type="Proteomes" id="UP000005730"/>
    </source>
</evidence>
<dbReference type="GO" id="GO:0003984">
    <property type="term" value="F:acetolactate synthase activity"/>
    <property type="evidence" value="ECO:0007669"/>
    <property type="project" value="UniProtKB-EC"/>
</dbReference>
<comment type="pathway">
    <text evidence="3">Amino-acid biosynthesis; L-isoleucine biosynthesis; L-isoleucine from 2-oxobutanoate: step 1/4.</text>
</comment>
<keyword evidence="11" id="KW-0274">FAD</keyword>
<dbReference type="InterPro" id="IPR029035">
    <property type="entry name" value="DHS-like_NAD/FAD-binding_dom"/>
</dbReference>
<comment type="similarity">
    <text evidence="5">Belongs to the TPP enzyme family.</text>
</comment>
<dbReference type="InterPro" id="IPR012846">
    <property type="entry name" value="Acetolactate_synth_lsu"/>
</dbReference>
<dbReference type="AlphaFoldDB" id="H0UNF9"/>
<dbReference type="GO" id="GO:0009099">
    <property type="term" value="P:L-valine biosynthetic process"/>
    <property type="evidence" value="ECO:0007669"/>
    <property type="project" value="UniProtKB-UniPathway"/>
</dbReference>
<dbReference type="SUPFAM" id="SSF53659">
    <property type="entry name" value="Isocitrate/Isopropylmalate dehydrogenase-like"/>
    <property type="match status" value="1"/>
</dbReference>
<organism evidence="17 18">
    <name type="scientific">Thermanaerovibrio velox DSM 12556</name>
    <dbReference type="NCBI Taxonomy" id="926567"/>
    <lineage>
        <taxon>Bacteria</taxon>
        <taxon>Thermotogati</taxon>
        <taxon>Synergistota</taxon>
        <taxon>Synergistia</taxon>
        <taxon>Synergistales</taxon>
        <taxon>Synergistaceae</taxon>
        <taxon>Thermanaerovibrio</taxon>
    </lineage>
</organism>
<dbReference type="SUPFAM" id="SSF52467">
    <property type="entry name" value="DHS-like NAD/FAD-binding domain"/>
    <property type="match status" value="1"/>
</dbReference>
<dbReference type="SMART" id="SM01329">
    <property type="entry name" value="Iso_dh"/>
    <property type="match status" value="1"/>
</dbReference>
<dbReference type="PROSITE" id="PS00470">
    <property type="entry name" value="IDH_IMDH"/>
    <property type="match status" value="1"/>
</dbReference>
<evidence type="ECO:0000256" key="7">
    <source>
        <dbReference type="ARBA" id="ARBA00022605"/>
    </source>
</evidence>
<dbReference type="Pfam" id="PF02775">
    <property type="entry name" value="TPP_enzyme_C"/>
    <property type="match status" value="1"/>
</dbReference>
<dbReference type="InterPro" id="IPR045229">
    <property type="entry name" value="TPP_enz"/>
</dbReference>
<dbReference type="InterPro" id="IPR039368">
    <property type="entry name" value="AHAS_TPP"/>
</dbReference>
<keyword evidence="7" id="KW-0028">Amino-acid biosynthesis</keyword>
<comment type="pathway">
    <text evidence="4">Amino-acid biosynthesis; L-valine biosynthesis; L-valine from pyruvate: step 1/4.</text>
</comment>
<dbReference type="InterPro" id="IPR011766">
    <property type="entry name" value="TPP_enzyme_TPP-bd"/>
</dbReference>
<gene>
    <name evidence="17" type="ORF">TheveDRAFT_0182</name>
</gene>
<keyword evidence="8" id="KW-0285">Flavoprotein</keyword>
<dbReference type="NCBIfam" id="TIGR00118">
    <property type="entry name" value="acolac_lg"/>
    <property type="match status" value="1"/>
</dbReference>
<dbReference type="InterPro" id="IPR024084">
    <property type="entry name" value="IsoPropMal-DH-like_dom"/>
</dbReference>
<comment type="catalytic activity">
    <reaction evidence="15">
        <text>2 pyruvate + H(+) = (2S)-2-acetolactate + CO2</text>
        <dbReference type="Rhea" id="RHEA:25249"/>
        <dbReference type="ChEBI" id="CHEBI:15361"/>
        <dbReference type="ChEBI" id="CHEBI:15378"/>
        <dbReference type="ChEBI" id="CHEBI:16526"/>
        <dbReference type="ChEBI" id="CHEBI:58476"/>
        <dbReference type="EC" id="2.2.1.6"/>
    </reaction>
</comment>
<dbReference type="RefSeq" id="WP_006582859.1">
    <property type="nucleotide sequence ID" value="NZ_CM001377.1"/>
</dbReference>
<dbReference type="CDD" id="cd07035">
    <property type="entry name" value="TPP_PYR_POX_like"/>
    <property type="match status" value="1"/>
</dbReference>
<dbReference type="Proteomes" id="UP000005730">
    <property type="component" value="Chromosome"/>
</dbReference>
<sequence>MSRSYRIGLIPGDGIGPEVTEQSKLVVEALSKRFGFDVLWTTYPFGAEHYLATGETVPQDALEEIGSLDALLLGAIGDPRVPPGVLERGILLQLRFHFNQYVNLRPVESYGRPGPLGPVEAVVVRENTEDLYVGIGGTGDGAVNLSMGVQRGSYDMKGQISAFTSPPKRFSLQVAWHTFEAAERICRYAFDMALDMGVDQVVLASKSNAVKDLYGLFEEACRSVAEEYESVSLKVENVDALCYRLVRSPGSYGIILCPNMFGDIVSDLLAALGGGMGMAPSGNIGEGLCMFEPVHGSAPDIAGKDRANPLGSILSSAMMLEHLGEGEAARAAREAVRIYMSQSTPEELPLEMGGHLGDEKGWGTDTGAAGGFPMNGASMTVRALEELGVKMAFGIPGGPVIPLYDGLYHSSIRHVLTRHEQAAAHGADAYGRITGRPGVCVATSGPGATNLMTGIANAYLDSSPMVALVGQVPRWAIGSDAFQEADVMGATLSMVKHSFRASAPREIPGILKGAFYLASTGRPGPVLVELPLDVQRAEGEYSMPREVTFRGYQPPQEDLSWTDQAVELLMKSQRPLILAGGGVVRDFAFQQLMDLAEASNLPVATTLMGKGSIPEDHPLSLGLAGMHGTPSANRAMVESDLIIAVGVRFSDRTTGDREAFAKDAAIVHLDIDPSEHRKNVRAFVHGTVSARRALGALRERLGGWRSRDWAPLMAPWDSQEGNSADGAIRPREVMRALREITKGDAVFTTEVGQNQMWAALHLKIKRPGTFITSGGLGTMGFGLPAAMGIAAADTGLPAVCIAGDGSLMMNIQELDTLARYDLPVKVVLLNNRCLGMVRQWQELFFDKRYSNTIYHRSPDFVGIAEAMGVKGFRAERGDQLIGTLERAFEHPGPALVDIWIPKEELVMPMVPPGRSLEEMMMES</sequence>
<dbReference type="InterPro" id="IPR012000">
    <property type="entry name" value="Thiamin_PyroP_enz_cen_dom"/>
</dbReference>
<keyword evidence="14" id="KW-0100">Branched-chain amino acid biosynthesis</keyword>
<evidence type="ECO:0000256" key="4">
    <source>
        <dbReference type="ARBA" id="ARBA00005025"/>
    </source>
</evidence>
<dbReference type="eggNOG" id="COG0028">
    <property type="taxonomic scope" value="Bacteria"/>
</dbReference>
<evidence type="ECO:0000256" key="13">
    <source>
        <dbReference type="ARBA" id="ARBA00023052"/>
    </source>
</evidence>
<evidence type="ECO:0000256" key="10">
    <source>
        <dbReference type="ARBA" id="ARBA00022723"/>
    </source>
</evidence>
<evidence type="ECO:0000256" key="14">
    <source>
        <dbReference type="ARBA" id="ARBA00023304"/>
    </source>
</evidence>
<dbReference type="STRING" id="926567.TheveDRAFT_0182"/>
<name>H0UNF9_9BACT</name>
<evidence type="ECO:0000256" key="8">
    <source>
        <dbReference type="ARBA" id="ARBA00022630"/>
    </source>
</evidence>
<dbReference type="GO" id="GO:0016616">
    <property type="term" value="F:oxidoreductase activity, acting on the CH-OH group of donors, NAD or NADP as acceptor"/>
    <property type="evidence" value="ECO:0007669"/>
    <property type="project" value="InterPro"/>
</dbReference>
<protein>
    <recommendedName>
        <fullName evidence="6">acetolactate synthase</fullName>
        <ecNumber evidence="6">2.2.1.6</ecNumber>
    </recommendedName>
</protein>
<dbReference type="GO" id="GO:0005948">
    <property type="term" value="C:acetolactate synthase complex"/>
    <property type="evidence" value="ECO:0007669"/>
    <property type="project" value="TreeGrafter"/>
</dbReference>
<dbReference type="GO" id="GO:0050660">
    <property type="term" value="F:flavin adenine dinucleotide binding"/>
    <property type="evidence" value="ECO:0007669"/>
    <property type="project" value="InterPro"/>
</dbReference>
<keyword evidence="18" id="KW-1185">Reference proteome</keyword>
<proteinExistence type="inferred from homology"/>
<dbReference type="Pfam" id="PF00180">
    <property type="entry name" value="Iso_dh"/>
    <property type="match status" value="1"/>
</dbReference>
<evidence type="ECO:0000256" key="11">
    <source>
        <dbReference type="ARBA" id="ARBA00022827"/>
    </source>
</evidence>
<dbReference type="Pfam" id="PF00205">
    <property type="entry name" value="TPP_enzyme_M"/>
    <property type="match status" value="1"/>
</dbReference>
<dbReference type="InterPro" id="IPR019818">
    <property type="entry name" value="IsoCit/isopropylmalate_DH_CS"/>
</dbReference>
<evidence type="ECO:0000256" key="12">
    <source>
        <dbReference type="ARBA" id="ARBA00022842"/>
    </source>
</evidence>
<dbReference type="InterPro" id="IPR029061">
    <property type="entry name" value="THDP-binding"/>
</dbReference>
<dbReference type="UniPathway" id="UPA00047">
    <property type="reaction ID" value="UER00055"/>
</dbReference>
<dbReference type="PANTHER" id="PTHR18968:SF13">
    <property type="entry name" value="ACETOLACTATE SYNTHASE CATALYTIC SUBUNIT, MITOCHONDRIAL"/>
    <property type="match status" value="1"/>
</dbReference>
<evidence type="ECO:0000256" key="9">
    <source>
        <dbReference type="ARBA" id="ARBA00022679"/>
    </source>
</evidence>
<evidence type="ECO:0000259" key="16">
    <source>
        <dbReference type="SMART" id="SM01329"/>
    </source>
</evidence>
<dbReference type="EC" id="2.2.1.6" evidence="6"/>
<dbReference type="eggNOG" id="COG0473">
    <property type="taxonomic scope" value="Bacteria"/>
</dbReference>
<dbReference type="CDD" id="cd02015">
    <property type="entry name" value="TPP_AHAS"/>
    <property type="match status" value="1"/>
</dbReference>
<dbReference type="GO" id="GO:0000287">
    <property type="term" value="F:magnesium ion binding"/>
    <property type="evidence" value="ECO:0007669"/>
    <property type="project" value="InterPro"/>
</dbReference>
<evidence type="ECO:0000256" key="6">
    <source>
        <dbReference type="ARBA" id="ARBA00013145"/>
    </source>
</evidence>
<dbReference type="EMBL" id="CM001377">
    <property type="protein sequence ID" value="EHM09366.1"/>
    <property type="molecule type" value="Genomic_DNA"/>
</dbReference>
<evidence type="ECO:0000256" key="2">
    <source>
        <dbReference type="ARBA" id="ARBA00001964"/>
    </source>
</evidence>
<dbReference type="GO" id="GO:0009097">
    <property type="term" value="P:isoleucine biosynthetic process"/>
    <property type="evidence" value="ECO:0007669"/>
    <property type="project" value="UniProtKB-UniPathway"/>
</dbReference>
<comment type="cofactor">
    <cofactor evidence="1">
        <name>Mg(2+)</name>
        <dbReference type="ChEBI" id="CHEBI:18420"/>
    </cofactor>
</comment>
<dbReference type="Gene3D" id="3.40.50.1220">
    <property type="entry name" value="TPP-binding domain"/>
    <property type="match status" value="1"/>
</dbReference>
<dbReference type="SUPFAM" id="SSF52518">
    <property type="entry name" value="Thiamin diphosphate-binding fold (THDP-binding)"/>
    <property type="match status" value="2"/>
</dbReference>
<evidence type="ECO:0000256" key="5">
    <source>
        <dbReference type="ARBA" id="ARBA00007812"/>
    </source>
</evidence>
<reference evidence="17 18" key="1">
    <citation type="submission" date="2011-10" db="EMBL/GenBank/DDBJ databases">
        <title>The Noncontiguous Finished genome of Thermanaerovibrio velox DSM 12556.</title>
        <authorList>
            <consortium name="US DOE Joint Genome Institute (JGI-PGF)"/>
            <person name="Lucas S."/>
            <person name="Copeland A."/>
            <person name="Lapidus A."/>
            <person name="Glavina del Rio T."/>
            <person name="Dalin E."/>
            <person name="Tice H."/>
            <person name="Bruce D."/>
            <person name="Goodwin L."/>
            <person name="Pitluck S."/>
            <person name="Peters L."/>
            <person name="Mikhailova N."/>
            <person name="Teshima H."/>
            <person name="Kyrpides N."/>
            <person name="Mavromatis K."/>
            <person name="Ivanova N."/>
            <person name="Markowitz V."/>
            <person name="Cheng J.-F."/>
            <person name="Hugenholtz P."/>
            <person name="Woyke T."/>
            <person name="Wu D."/>
            <person name="Spring S."/>
            <person name="Brambilla E.-M."/>
            <person name="Klenk H.-P."/>
            <person name="Eisen J.A."/>
        </authorList>
    </citation>
    <scope>NUCLEOTIDE SEQUENCE [LARGE SCALE GENOMIC DNA]</scope>
    <source>
        <strain evidence="17 18">DSM 12556</strain>
    </source>
</reference>
<feature type="domain" description="Isopropylmalate dehydrogenase-like" evidence="16">
    <location>
        <begin position="6"/>
        <end position="356"/>
    </location>
</feature>
<comment type="cofactor">
    <cofactor evidence="2">
        <name>thiamine diphosphate</name>
        <dbReference type="ChEBI" id="CHEBI:58937"/>
    </cofactor>
</comment>
<keyword evidence="13" id="KW-0786">Thiamine pyrophosphate</keyword>
<evidence type="ECO:0000256" key="15">
    <source>
        <dbReference type="ARBA" id="ARBA00048670"/>
    </source>
</evidence>
<dbReference type="FunFam" id="3.40.50.970:FF:000007">
    <property type="entry name" value="Acetolactate synthase"/>
    <property type="match status" value="1"/>
</dbReference>
<evidence type="ECO:0000313" key="17">
    <source>
        <dbReference type="EMBL" id="EHM09366.1"/>
    </source>
</evidence>
<evidence type="ECO:0000256" key="1">
    <source>
        <dbReference type="ARBA" id="ARBA00001946"/>
    </source>
</evidence>
<dbReference type="InterPro" id="IPR012001">
    <property type="entry name" value="Thiamin_PyroP_enz_TPP-bd_dom"/>
</dbReference>
<dbReference type="PANTHER" id="PTHR18968">
    <property type="entry name" value="THIAMINE PYROPHOSPHATE ENZYMES"/>
    <property type="match status" value="1"/>
</dbReference>
<dbReference type="Gene3D" id="3.40.718.10">
    <property type="entry name" value="Isopropylmalate Dehydrogenase"/>
    <property type="match status" value="1"/>
</dbReference>
<dbReference type="UniPathway" id="UPA00049">
    <property type="reaction ID" value="UER00059"/>
</dbReference>